<comment type="caution">
    <text evidence="6">The sequence shown here is derived from an EMBL/GenBank/DDBJ whole genome shotgun (WGS) entry which is preliminary data.</text>
</comment>
<evidence type="ECO:0000313" key="6">
    <source>
        <dbReference type="EMBL" id="GAB0057865.1"/>
    </source>
</evidence>
<feature type="transmembrane region" description="Helical" evidence="4">
    <location>
        <begin position="94"/>
        <end position="113"/>
    </location>
</feature>
<proteinExistence type="predicted"/>
<keyword evidence="1 4" id="KW-0812">Transmembrane</keyword>
<sequence length="443" mass="48448">MSDHSSVHAEREAEGSLVEDLKGYHHNALYLIVAIVMIFLTLVLALQPLYLSRVLGLARENAGFVNANIQAITELVDLLFVGYLGYISDRIGRIPLIVYGFLLAGITALLSPFDRQVSAMIGVNVLVIFYVVRVLMSLGGTLIWPQIATLTGDYTRQEDRPLLLANVGFMMAFGVTIVYAVFMQLPEQIGVTPTMCLAGVFALIGAWLAKRLLVEMIQPKMVDRSFPFRDVWNLVKREQGLRLSFLSAFTARNDMVIVGLFLMTWFVYFSDMLEKTSHEQAASRAGLVIGLLGLVVLISIPIWGRVTARIGRVPAIVIGLLISGIGFASMGLILNPFSWGIVIPVIIIGVGQAGCVLVPQTLALDLAPEEIRGSVLGVFNTVGCFGVIFFLQVGGILFDWLGPTTPFIFMGIINLALFVYALSVMKVPHKGRKVSQDLDLSSI</sequence>
<dbReference type="PANTHER" id="PTHR23524:SF1">
    <property type="entry name" value="MRH DOMAIN-CONTAINING PROTEIN-RELATED"/>
    <property type="match status" value="1"/>
</dbReference>
<feature type="transmembrane region" description="Helical" evidence="4">
    <location>
        <begin position="341"/>
        <end position="363"/>
    </location>
</feature>
<dbReference type="Pfam" id="PF07690">
    <property type="entry name" value="MFS_1"/>
    <property type="match status" value="1"/>
</dbReference>
<feature type="transmembrane region" description="Helical" evidence="4">
    <location>
        <begin position="69"/>
        <end position="87"/>
    </location>
</feature>
<evidence type="ECO:0000259" key="5">
    <source>
        <dbReference type="PROSITE" id="PS50850"/>
    </source>
</evidence>
<dbReference type="Gene3D" id="1.20.1250.20">
    <property type="entry name" value="MFS general substrate transporter like domains"/>
    <property type="match status" value="1"/>
</dbReference>
<feature type="domain" description="Major facilitator superfamily (MFS) profile" evidence="5">
    <location>
        <begin position="240"/>
        <end position="443"/>
    </location>
</feature>
<dbReference type="NCBIfam" id="NF040986">
    <property type="entry name" value="MamH"/>
    <property type="match status" value="1"/>
</dbReference>
<organism evidence="6 7">
    <name type="scientific">Candidatus Magnetaquiglobus chichijimensis</name>
    <dbReference type="NCBI Taxonomy" id="3141448"/>
    <lineage>
        <taxon>Bacteria</taxon>
        <taxon>Pseudomonadati</taxon>
        <taxon>Pseudomonadota</taxon>
        <taxon>Magnetococcia</taxon>
        <taxon>Magnetococcales</taxon>
        <taxon>Candidatus Magnetaquicoccaceae</taxon>
        <taxon>Candidatus Magnetaquiglobus</taxon>
    </lineage>
</organism>
<reference evidence="6 7" key="1">
    <citation type="submission" date="2024-09" db="EMBL/GenBank/DDBJ databases">
        <title>Draft genome sequence of Candidatus Magnetaquicoccaceae bacterium FCR-1.</title>
        <authorList>
            <person name="Shimoshige H."/>
            <person name="Shimamura S."/>
            <person name="Taoka A."/>
            <person name="Kobayashi H."/>
            <person name="Maekawa T."/>
        </authorList>
    </citation>
    <scope>NUCLEOTIDE SEQUENCE [LARGE SCALE GENOMIC DNA]</scope>
    <source>
        <strain evidence="6 7">FCR-1</strain>
    </source>
</reference>
<feature type="transmembrane region" description="Helical" evidence="4">
    <location>
        <begin position="243"/>
        <end position="269"/>
    </location>
</feature>
<feature type="transmembrane region" description="Helical" evidence="4">
    <location>
        <begin position="119"/>
        <end position="143"/>
    </location>
</feature>
<evidence type="ECO:0000256" key="1">
    <source>
        <dbReference type="ARBA" id="ARBA00022692"/>
    </source>
</evidence>
<evidence type="ECO:0000256" key="4">
    <source>
        <dbReference type="SAM" id="Phobius"/>
    </source>
</evidence>
<dbReference type="InterPro" id="IPR036259">
    <property type="entry name" value="MFS_trans_sf"/>
</dbReference>
<keyword evidence="2 4" id="KW-1133">Transmembrane helix</keyword>
<keyword evidence="7" id="KW-1185">Reference proteome</keyword>
<dbReference type="SUPFAM" id="SSF103473">
    <property type="entry name" value="MFS general substrate transporter"/>
    <property type="match status" value="1"/>
</dbReference>
<feature type="transmembrane region" description="Helical" evidence="4">
    <location>
        <begin position="315"/>
        <end position="335"/>
    </location>
</feature>
<feature type="transmembrane region" description="Helical" evidence="4">
    <location>
        <begin position="28"/>
        <end position="49"/>
    </location>
</feature>
<feature type="transmembrane region" description="Helical" evidence="4">
    <location>
        <begin position="188"/>
        <end position="209"/>
    </location>
</feature>
<dbReference type="EMBL" id="BAAFGK010000004">
    <property type="protein sequence ID" value="GAB0057865.1"/>
    <property type="molecule type" value="Genomic_DNA"/>
</dbReference>
<dbReference type="RefSeq" id="WP_420905551.1">
    <property type="nucleotide sequence ID" value="NZ_BAAFGK010000004.1"/>
</dbReference>
<protein>
    <submittedName>
        <fullName evidence="6">Magnetosome protein MamH</fullName>
    </submittedName>
</protein>
<keyword evidence="3 4" id="KW-0472">Membrane</keyword>
<dbReference type="InterPro" id="IPR011701">
    <property type="entry name" value="MFS"/>
</dbReference>
<dbReference type="PANTHER" id="PTHR23524">
    <property type="entry name" value="TRANSPORTER, PUTATIVE (AFU_ORTHOLOGUE AFUA_8G04850)-RELATED"/>
    <property type="match status" value="1"/>
</dbReference>
<gene>
    <name evidence="6" type="primary">mamH</name>
    <name evidence="6" type="ORF">SIID45300_02199</name>
</gene>
<evidence type="ECO:0000256" key="2">
    <source>
        <dbReference type="ARBA" id="ARBA00022989"/>
    </source>
</evidence>
<evidence type="ECO:0000313" key="7">
    <source>
        <dbReference type="Proteomes" id="UP001628193"/>
    </source>
</evidence>
<feature type="transmembrane region" description="Helical" evidence="4">
    <location>
        <begin position="163"/>
        <end position="182"/>
    </location>
</feature>
<feature type="transmembrane region" description="Helical" evidence="4">
    <location>
        <begin position="404"/>
        <end position="423"/>
    </location>
</feature>
<feature type="transmembrane region" description="Helical" evidence="4">
    <location>
        <begin position="281"/>
        <end position="303"/>
    </location>
</feature>
<feature type="transmembrane region" description="Helical" evidence="4">
    <location>
        <begin position="375"/>
        <end position="398"/>
    </location>
</feature>
<evidence type="ECO:0000256" key="3">
    <source>
        <dbReference type="ARBA" id="ARBA00023136"/>
    </source>
</evidence>
<name>A0ABQ0CAH5_9PROT</name>
<accession>A0ABQ0CAH5</accession>
<dbReference type="PROSITE" id="PS50850">
    <property type="entry name" value="MFS"/>
    <property type="match status" value="1"/>
</dbReference>
<dbReference type="InterPro" id="IPR020846">
    <property type="entry name" value="MFS_dom"/>
</dbReference>
<dbReference type="Proteomes" id="UP001628193">
    <property type="component" value="Unassembled WGS sequence"/>
</dbReference>